<proteinExistence type="predicted"/>
<evidence type="ECO:0000313" key="2">
    <source>
        <dbReference type="Proteomes" id="UP001377168"/>
    </source>
</evidence>
<name>A0ACC6Q8X7_9ACTN</name>
<accession>A0ACC6Q8X7</accession>
<sequence length="340" mass="35827">MPQQPARSREAGLSWEQRAGLSSAQLHSAGHVPATVRGADLKELDRRGLVELLAGITPGDLDRPCRVPQFRITPAGRLHVAAAPRPHLVVVPCAMRKSGQPVAPAGEMYVGSYHRAARRAACAAAGNEGRVAILSAKFGLVWPSDRILDYDLRAGQPGTISAQTLRRQAHHLAVAGCRVTVLAGSRYAALARQVWSDLQHPLAGARGIGDHLAFFAGQYRAAPAAAPATSSDLVHRSSAPPSVQAPRPGDALPKEPDVPYTPDPALVRRLAAGLLDTARQEIDSALIGEAITDDLLNGVAPENETAADLSAQAFEALQQAVDAAVRSAEVHINWPMTPAA</sequence>
<organism evidence="1 2">
    <name type="scientific">Streptomyces achmelvichensis</name>
    <dbReference type="NCBI Taxonomy" id="3134111"/>
    <lineage>
        <taxon>Bacteria</taxon>
        <taxon>Bacillati</taxon>
        <taxon>Actinomycetota</taxon>
        <taxon>Actinomycetes</taxon>
        <taxon>Kitasatosporales</taxon>
        <taxon>Streptomycetaceae</taxon>
        <taxon>Streptomyces</taxon>
    </lineage>
</organism>
<protein>
    <submittedName>
        <fullName evidence="1">DUF6884 domain-containing protein</fullName>
    </submittedName>
</protein>
<gene>
    <name evidence="1" type="ORF">WKI67_42720</name>
</gene>
<comment type="caution">
    <text evidence="1">The sequence shown here is derived from an EMBL/GenBank/DDBJ whole genome shotgun (WGS) entry which is preliminary data.</text>
</comment>
<reference evidence="1" key="1">
    <citation type="submission" date="2024-03" db="EMBL/GenBank/DDBJ databases">
        <title>Novel Streptomyces species of biotechnological and ecological value are a feature of Machair soil.</title>
        <authorList>
            <person name="Prole J.R."/>
            <person name="Goodfellow M."/>
            <person name="Allenby N."/>
            <person name="Ward A.C."/>
        </authorList>
    </citation>
    <scope>NUCLEOTIDE SEQUENCE</scope>
    <source>
        <strain evidence="1">MS2.AVA.5</strain>
    </source>
</reference>
<evidence type="ECO:0000313" key="1">
    <source>
        <dbReference type="EMBL" id="MEJ8640018.1"/>
    </source>
</evidence>
<dbReference type="EMBL" id="JBBKAJ010000038">
    <property type="protein sequence ID" value="MEJ8640018.1"/>
    <property type="molecule type" value="Genomic_DNA"/>
</dbReference>
<dbReference type="Proteomes" id="UP001377168">
    <property type="component" value="Unassembled WGS sequence"/>
</dbReference>
<keyword evidence="2" id="KW-1185">Reference proteome</keyword>